<reference evidence="4 5" key="1">
    <citation type="submission" date="2018-07" db="EMBL/GenBank/DDBJ databases">
        <title>Genome sequencing of oomycete isolates from Chile give support for New Zealand origin for Phytophthora kernoviae and make available the first Nothophytophthora sp. genome.</title>
        <authorList>
            <person name="Studholme D.J."/>
            <person name="Sanfuentes E."/>
            <person name="Panda P."/>
            <person name="Hill R."/>
            <person name="Sambles C."/>
            <person name="Grant M."/>
            <person name="Williams N.M."/>
            <person name="Mcdougal R.L."/>
        </authorList>
    </citation>
    <scope>NUCLEOTIDE SEQUENCE [LARGE SCALE GENOMIC DNA]</scope>
    <source>
        <strain evidence="4">Chile7</strain>
    </source>
</reference>
<feature type="compositionally biased region" description="Polar residues" evidence="2">
    <location>
        <begin position="1"/>
        <end position="12"/>
    </location>
</feature>
<keyword evidence="1" id="KW-0067">ATP-binding</keyword>
<feature type="domain" description="Protein kinase" evidence="3">
    <location>
        <begin position="60"/>
        <end position="105"/>
    </location>
</feature>
<feature type="compositionally biased region" description="Low complexity" evidence="2">
    <location>
        <begin position="31"/>
        <end position="44"/>
    </location>
</feature>
<gene>
    <name evidence="4" type="ORF">BBJ29_004185</name>
</gene>
<name>A0A421FSQ8_9STRA</name>
<evidence type="ECO:0000256" key="1">
    <source>
        <dbReference type="PROSITE-ProRule" id="PRU10141"/>
    </source>
</evidence>
<evidence type="ECO:0000313" key="5">
    <source>
        <dbReference type="Proteomes" id="UP000284657"/>
    </source>
</evidence>
<evidence type="ECO:0000256" key="2">
    <source>
        <dbReference type="SAM" id="MobiDB-lite"/>
    </source>
</evidence>
<feature type="non-terminal residue" evidence="4">
    <location>
        <position position="105"/>
    </location>
</feature>
<dbReference type="Gene3D" id="3.30.200.20">
    <property type="entry name" value="Phosphorylase Kinase, domain 1"/>
    <property type="match status" value="1"/>
</dbReference>
<dbReference type="SUPFAM" id="SSF56112">
    <property type="entry name" value="Protein kinase-like (PK-like)"/>
    <property type="match status" value="1"/>
</dbReference>
<dbReference type="InterPro" id="IPR017441">
    <property type="entry name" value="Protein_kinase_ATP_BS"/>
</dbReference>
<dbReference type="PROSITE" id="PS50011">
    <property type="entry name" value="PROTEIN_KINASE_DOM"/>
    <property type="match status" value="1"/>
</dbReference>
<sequence length="105" mass="11154">MSSSLHVRTSGSPGDGRSNVASSYVRGGPQSRPNSSRSNMSSSRSTKKGEEQVRLVGTHYQLGAEIGRGGFGVVYGALDLRNGRSVAIKQVSLRDIDKDDLSSIE</sequence>
<protein>
    <recommendedName>
        <fullName evidence="3">Protein kinase domain-containing protein</fullName>
    </recommendedName>
</protein>
<feature type="binding site" evidence="1">
    <location>
        <position position="89"/>
    </location>
    <ligand>
        <name>ATP</name>
        <dbReference type="ChEBI" id="CHEBI:30616"/>
    </ligand>
</feature>
<dbReference type="Proteomes" id="UP000284657">
    <property type="component" value="Unassembled WGS sequence"/>
</dbReference>
<comment type="caution">
    <text evidence="4">The sequence shown here is derived from an EMBL/GenBank/DDBJ whole genome shotgun (WGS) entry which is preliminary data.</text>
</comment>
<evidence type="ECO:0000259" key="3">
    <source>
        <dbReference type="PROSITE" id="PS50011"/>
    </source>
</evidence>
<organism evidence="4 5">
    <name type="scientific">Phytophthora kernoviae</name>
    <dbReference type="NCBI Taxonomy" id="325452"/>
    <lineage>
        <taxon>Eukaryota</taxon>
        <taxon>Sar</taxon>
        <taxon>Stramenopiles</taxon>
        <taxon>Oomycota</taxon>
        <taxon>Peronosporomycetes</taxon>
        <taxon>Peronosporales</taxon>
        <taxon>Peronosporaceae</taxon>
        <taxon>Phytophthora</taxon>
    </lineage>
</organism>
<dbReference type="PROSITE" id="PS00107">
    <property type="entry name" value="PROTEIN_KINASE_ATP"/>
    <property type="match status" value="1"/>
</dbReference>
<accession>A0A421FSQ8</accession>
<proteinExistence type="predicted"/>
<dbReference type="GO" id="GO:0005524">
    <property type="term" value="F:ATP binding"/>
    <property type="evidence" value="ECO:0007669"/>
    <property type="project" value="UniProtKB-UniRule"/>
</dbReference>
<dbReference type="EMBL" id="MBAD02002019">
    <property type="protein sequence ID" value="RLN50479.1"/>
    <property type="molecule type" value="Genomic_DNA"/>
</dbReference>
<dbReference type="InterPro" id="IPR000719">
    <property type="entry name" value="Prot_kinase_dom"/>
</dbReference>
<dbReference type="AlphaFoldDB" id="A0A421FSQ8"/>
<dbReference type="InterPro" id="IPR011009">
    <property type="entry name" value="Kinase-like_dom_sf"/>
</dbReference>
<dbReference type="GO" id="GO:0004672">
    <property type="term" value="F:protein kinase activity"/>
    <property type="evidence" value="ECO:0007669"/>
    <property type="project" value="InterPro"/>
</dbReference>
<keyword evidence="1" id="KW-0547">Nucleotide-binding</keyword>
<feature type="region of interest" description="Disordered" evidence="2">
    <location>
        <begin position="1"/>
        <end position="53"/>
    </location>
</feature>
<evidence type="ECO:0000313" key="4">
    <source>
        <dbReference type="EMBL" id="RLN50479.1"/>
    </source>
</evidence>